<dbReference type="AlphaFoldDB" id="A0AAJ7UIZ6"/>
<dbReference type="PANTHER" id="PTHR11683">
    <property type="entry name" value="MYELIN PROTEOLIPID"/>
    <property type="match status" value="1"/>
</dbReference>
<keyword evidence="5 7" id="KW-0472">Membrane</keyword>
<protein>
    <submittedName>
        <fullName evidence="9">Neuronal membrane glycoprotein M6-b-like isoform X1</fullName>
    </submittedName>
</protein>
<dbReference type="Proteomes" id="UP001318040">
    <property type="component" value="Chromosome 76"/>
</dbReference>
<evidence type="ECO:0000256" key="4">
    <source>
        <dbReference type="ARBA" id="ARBA00022989"/>
    </source>
</evidence>
<name>A0AAJ7UIZ6_PETMA</name>
<dbReference type="GO" id="GO:0031175">
    <property type="term" value="P:neuron projection development"/>
    <property type="evidence" value="ECO:0007669"/>
    <property type="project" value="TreeGrafter"/>
</dbReference>
<dbReference type="Pfam" id="PF01275">
    <property type="entry name" value="Myelin_PLP"/>
    <property type="match status" value="1"/>
</dbReference>
<evidence type="ECO:0000256" key="3">
    <source>
        <dbReference type="ARBA" id="ARBA00022692"/>
    </source>
</evidence>
<dbReference type="SMART" id="SM00002">
    <property type="entry name" value="PLP"/>
    <property type="match status" value="1"/>
</dbReference>
<feature type="transmembrane region" description="Helical" evidence="7">
    <location>
        <begin position="248"/>
        <end position="273"/>
    </location>
</feature>
<evidence type="ECO:0000256" key="2">
    <source>
        <dbReference type="ARBA" id="ARBA00010595"/>
    </source>
</evidence>
<gene>
    <name evidence="9" type="primary">LOC116957512</name>
</gene>
<dbReference type="KEGG" id="pmrn:116957512"/>
<organism evidence="8 9">
    <name type="scientific">Petromyzon marinus</name>
    <name type="common">Sea lamprey</name>
    <dbReference type="NCBI Taxonomy" id="7757"/>
    <lineage>
        <taxon>Eukaryota</taxon>
        <taxon>Metazoa</taxon>
        <taxon>Chordata</taxon>
        <taxon>Craniata</taxon>
        <taxon>Vertebrata</taxon>
        <taxon>Cyclostomata</taxon>
        <taxon>Hyperoartia</taxon>
        <taxon>Petromyzontiformes</taxon>
        <taxon>Petromyzontidae</taxon>
        <taxon>Petromyzon</taxon>
    </lineage>
</organism>
<evidence type="ECO:0000256" key="7">
    <source>
        <dbReference type="SAM" id="Phobius"/>
    </source>
</evidence>
<feature type="compositionally biased region" description="Low complexity" evidence="6">
    <location>
        <begin position="294"/>
        <end position="305"/>
    </location>
</feature>
<evidence type="ECO:0000256" key="6">
    <source>
        <dbReference type="SAM" id="MobiDB-lite"/>
    </source>
</evidence>
<comment type="subcellular location">
    <subcellularLocation>
        <location evidence="1">Membrane</location>
        <topology evidence="1">Multi-pass membrane protein</topology>
    </subcellularLocation>
</comment>
<evidence type="ECO:0000313" key="8">
    <source>
        <dbReference type="Proteomes" id="UP001318040"/>
    </source>
</evidence>
<reference evidence="9" key="1">
    <citation type="submission" date="2025-08" db="UniProtKB">
        <authorList>
            <consortium name="RefSeq"/>
        </authorList>
    </citation>
    <scope>IDENTIFICATION</scope>
    <source>
        <tissue evidence="9">Sperm</tissue>
    </source>
</reference>
<feature type="transmembrane region" description="Helical" evidence="7">
    <location>
        <begin position="120"/>
        <end position="142"/>
    </location>
</feature>
<keyword evidence="3 7" id="KW-0812">Transmembrane</keyword>
<evidence type="ECO:0000256" key="5">
    <source>
        <dbReference type="ARBA" id="ARBA00023136"/>
    </source>
</evidence>
<dbReference type="GO" id="GO:0005886">
    <property type="term" value="C:plasma membrane"/>
    <property type="evidence" value="ECO:0007669"/>
    <property type="project" value="TreeGrafter"/>
</dbReference>
<feature type="transmembrane region" description="Helical" evidence="7">
    <location>
        <begin position="163"/>
        <end position="187"/>
    </location>
</feature>
<evidence type="ECO:0000313" key="9">
    <source>
        <dbReference type="RefSeq" id="XP_032835608.1"/>
    </source>
</evidence>
<accession>A0AAJ7UIZ6</accession>
<sequence length="331" mass="34897">MTSTSLSLSPSLSVSPRSQLRVSALPTYPKFIELRVSTLHEHHRSGPHSLMGCAECCVRCLGGVPYASLVATLLCFAGVALFCGCGHEALGNALALLDEHFLYPHHDSLLLFQVVDVVRFSMYGTVAAFLLLGILLFTEGFFTTGAVQGRHGDFKTTACGRCISAMFIGLTYLLTLLWLGVLGLAALPVFLTLNIRSSCHAALTAAPNSSTPPVCVDLRQYGILPWNHSTALLCDRALENMCNTQEFILAHHLFIVAYAGAGATVIAMIHYLMVLTANWGYVKTFAASASSPGAAAPCSGSAQQGALGGGDAELGDLHNGKGVAATSPQDP</sequence>
<keyword evidence="4 7" id="KW-1133">Transmembrane helix</keyword>
<feature type="region of interest" description="Disordered" evidence="6">
    <location>
        <begin position="294"/>
        <end position="331"/>
    </location>
</feature>
<dbReference type="PRINTS" id="PR00214">
    <property type="entry name" value="MYELINPLP"/>
</dbReference>
<dbReference type="InterPro" id="IPR001614">
    <property type="entry name" value="Myelin_PLP"/>
</dbReference>
<keyword evidence="8" id="KW-1185">Reference proteome</keyword>
<proteinExistence type="inferred from homology"/>
<dbReference type="PROSITE" id="PS00575">
    <property type="entry name" value="MYELIN_PLP_1"/>
    <property type="match status" value="1"/>
</dbReference>
<dbReference type="RefSeq" id="XP_032835608.1">
    <property type="nucleotide sequence ID" value="XM_032979717.1"/>
</dbReference>
<dbReference type="PANTHER" id="PTHR11683:SF12">
    <property type="entry name" value="M6, ISOFORM F"/>
    <property type="match status" value="1"/>
</dbReference>
<comment type="similarity">
    <text evidence="2">Belongs to the myelin proteolipid protein family.</text>
</comment>
<evidence type="ECO:0000256" key="1">
    <source>
        <dbReference type="ARBA" id="ARBA00004141"/>
    </source>
</evidence>
<dbReference type="InterPro" id="IPR018237">
    <property type="entry name" value="Myelin_PLP_CS"/>
</dbReference>